<proteinExistence type="predicted"/>
<feature type="region of interest" description="Disordered" evidence="1">
    <location>
        <begin position="87"/>
        <end position="111"/>
    </location>
</feature>
<dbReference type="OrthoDB" id="265776at2759"/>
<reference evidence="2" key="1">
    <citation type="journal article" date="2013" name="PLoS ONE">
        <title>Direct detection of alternative open reading frames translation products in human significantly expands the proteome.</title>
        <authorList>
            <person name="Vanderperre B."/>
            <person name="Lucier J.-F."/>
            <person name="Motard J."/>
            <person name="Tremblay G."/>
            <person name="Vanderperre S."/>
            <person name="Wisztorski M."/>
            <person name="Salzet M."/>
            <person name="Boisvert F.-M."/>
            <person name="Roucou X."/>
        </authorList>
    </citation>
    <scope>NUCLEOTIDE SEQUENCE</scope>
</reference>
<sequence>MCYFTNVEMMNFIRHLHLAVLVPLMEGHDQAALSRALGMMRLAAWTPTNADSTILPPCSASVIPQENIFDTLQTASVLSKNQTRKYPSFMSRRKQKKKKKTVYLEEAMSRG</sequence>
<gene>
    <name evidence="2" type="primary">USP4</name>
</gene>
<accession>L8EBI0</accession>
<evidence type="ECO:0000256" key="1">
    <source>
        <dbReference type="SAM" id="MobiDB-lite"/>
    </source>
</evidence>
<dbReference type="PeptideAtlas" id="L8EBI0"/>
<organism evidence="2">
    <name type="scientific">Homo sapiens</name>
    <name type="common">Human</name>
    <dbReference type="NCBI Taxonomy" id="9606"/>
    <lineage>
        <taxon>Eukaryota</taxon>
        <taxon>Metazoa</taxon>
        <taxon>Chordata</taxon>
        <taxon>Craniata</taxon>
        <taxon>Vertebrata</taxon>
        <taxon>Euteleostomi</taxon>
        <taxon>Mammalia</taxon>
        <taxon>Eutheria</taxon>
        <taxon>Euarchontoglires</taxon>
        <taxon>Primates</taxon>
        <taxon>Haplorrhini</taxon>
        <taxon>Catarrhini</taxon>
        <taxon>Hominidae</taxon>
        <taxon>Homo</taxon>
    </lineage>
</organism>
<feature type="compositionally biased region" description="Basic residues" evidence="1">
    <location>
        <begin position="91"/>
        <end position="101"/>
    </location>
</feature>
<dbReference type="ChiTaRS" id="USP4">
    <property type="organism name" value="human"/>
</dbReference>
<evidence type="ECO:0000313" key="2">
    <source>
        <dbReference type="EMBL" id="CCQ43948.1"/>
    </source>
</evidence>
<dbReference type="EMBL" id="HF584451">
    <property type="protein sequence ID" value="CCQ43948.1"/>
    <property type="molecule type" value="Genomic_DNA"/>
</dbReference>
<dbReference type="AlphaFoldDB" id="L8EBI0"/>
<name>L8EBI0_HUMAN</name>
<protein>
    <submittedName>
        <fullName evidence="2">Alternative protein USP4</fullName>
    </submittedName>
</protein>